<keyword evidence="8" id="KW-1185">Reference proteome</keyword>
<comment type="caution">
    <text evidence="7">The sequence shown here is derived from an EMBL/GenBank/DDBJ whole genome shotgun (WGS) entry which is preliminary data.</text>
</comment>
<organism evidence="7 8">
    <name type="scientific">Gnathostoma spinigerum</name>
    <dbReference type="NCBI Taxonomy" id="75299"/>
    <lineage>
        <taxon>Eukaryota</taxon>
        <taxon>Metazoa</taxon>
        <taxon>Ecdysozoa</taxon>
        <taxon>Nematoda</taxon>
        <taxon>Chromadorea</taxon>
        <taxon>Rhabditida</taxon>
        <taxon>Spirurina</taxon>
        <taxon>Gnathostomatomorpha</taxon>
        <taxon>Gnathostomatoidea</taxon>
        <taxon>Gnathostomatidae</taxon>
        <taxon>Gnathostoma</taxon>
    </lineage>
</organism>
<dbReference type="Gene3D" id="1.10.101.10">
    <property type="entry name" value="PGBD-like superfamily/PGBD"/>
    <property type="match status" value="1"/>
</dbReference>
<reference evidence="7 8" key="1">
    <citation type="submission" date="2024-08" db="EMBL/GenBank/DDBJ databases">
        <title>Gnathostoma spinigerum genome.</title>
        <authorList>
            <person name="Gonzalez-Bertolin B."/>
            <person name="Monzon S."/>
            <person name="Zaballos A."/>
            <person name="Jimenez P."/>
            <person name="Dekumyoy P."/>
            <person name="Varona S."/>
            <person name="Cuesta I."/>
            <person name="Sumanam S."/>
            <person name="Adisakwattana P."/>
            <person name="Gasser R.B."/>
            <person name="Hernandez-Gonzalez A."/>
            <person name="Young N.D."/>
            <person name="Perteguer M.J."/>
        </authorList>
    </citation>
    <scope>NUCLEOTIDE SEQUENCE [LARGE SCALE GENOMIC DNA]</scope>
    <source>
        <strain evidence="7">AL3</strain>
        <tissue evidence="7">Liver</tissue>
    </source>
</reference>
<dbReference type="InterPro" id="IPR036365">
    <property type="entry name" value="PGBD-like_sf"/>
</dbReference>
<dbReference type="PANTHER" id="PTHR10201">
    <property type="entry name" value="MATRIX METALLOPROTEINASE"/>
    <property type="match status" value="1"/>
</dbReference>
<sequence>MRAILLMLSLPIFMLPVDACFSSIFGRSNDETTKNARAEHEKDGKITMSREDASKLYLQKYGYLRGLRVVVGDKTEEVAITDDEMKKALSMFQEFIGLEANGLLSNETVEKMQLKRCGVRDVKLESNEVTGIFQCGLAKK</sequence>
<dbReference type="AlphaFoldDB" id="A0ABD6EDB2"/>
<evidence type="ECO:0000313" key="7">
    <source>
        <dbReference type="EMBL" id="MFH4977646.1"/>
    </source>
</evidence>
<dbReference type="InterPro" id="IPR036366">
    <property type="entry name" value="PGBDSf"/>
</dbReference>
<dbReference type="PANTHER" id="PTHR10201:SF291">
    <property type="entry name" value="MATRIX METALLOPROTEINASE 1, ISOFORM C-RELATED"/>
    <property type="match status" value="1"/>
</dbReference>
<proteinExistence type="inferred from homology"/>
<evidence type="ECO:0000256" key="5">
    <source>
        <dbReference type="SAM" id="SignalP"/>
    </source>
</evidence>
<evidence type="ECO:0000256" key="1">
    <source>
        <dbReference type="ARBA" id="ARBA00001947"/>
    </source>
</evidence>
<keyword evidence="3 5" id="KW-0732">Signal</keyword>
<evidence type="ECO:0000313" key="8">
    <source>
        <dbReference type="Proteomes" id="UP001608902"/>
    </source>
</evidence>
<feature type="domain" description="Peptidoglycan binding-like" evidence="6">
    <location>
        <begin position="56"/>
        <end position="112"/>
    </location>
</feature>
<evidence type="ECO:0000256" key="4">
    <source>
        <dbReference type="ARBA" id="ARBA00023049"/>
    </source>
</evidence>
<dbReference type="InterPro" id="IPR002477">
    <property type="entry name" value="Peptidoglycan-bd-like"/>
</dbReference>
<dbReference type="Proteomes" id="UP001608902">
    <property type="component" value="Unassembled WGS sequence"/>
</dbReference>
<dbReference type="SUPFAM" id="SSF47090">
    <property type="entry name" value="PGBD-like"/>
    <property type="match status" value="1"/>
</dbReference>
<comment type="similarity">
    <text evidence="2">Belongs to the peptidase M10A family.</text>
</comment>
<evidence type="ECO:0000256" key="3">
    <source>
        <dbReference type="ARBA" id="ARBA00022729"/>
    </source>
</evidence>
<keyword evidence="4" id="KW-0378">Hydrolase</keyword>
<dbReference type="GO" id="GO:0008237">
    <property type="term" value="F:metallopeptidase activity"/>
    <property type="evidence" value="ECO:0007669"/>
    <property type="project" value="UniProtKB-KW"/>
</dbReference>
<feature type="chain" id="PRO_5044872720" description="Peptidoglycan binding-like domain-containing protein" evidence="5">
    <location>
        <begin position="20"/>
        <end position="140"/>
    </location>
</feature>
<name>A0ABD6EDB2_9BILA</name>
<keyword evidence="4" id="KW-0645">Protease</keyword>
<dbReference type="EMBL" id="JBGFUD010002479">
    <property type="protein sequence ID" value="MFH4977646.1"/>
    <property type="molecule type" value="Genomic_DNA"/>
</dbReference>
<keyword evidence="4" id="KW-0482">Metalloprotease</keyword>
<gene>
    <name evidence="7" type="ORF">AB6A40_004355</name>
</gene>
<dbReference type="Pfam" id="PF01471">
    <property type="entry name" value="PG_binding_1"/>
    <property type="match status" value="1"/>
</dbReference>
<feature type="signal peptide" evidence="5">
    <location>
        <begin position="1"/>
        <end position="19"/>
    </location>
</feature>
<protein>
    <recommendedName>
        <fullName evidence="6">Peptidoglycan binding-like domain-containing protein</fullName>
    </recommendedName>
</protein>
<evidence type="ECO:0000259" key="6">
    <source>
        <dbReference type="Pfam" id="PF01471"/>
    </source>
</evidence>
<accession>A0ABD6EDB2</accession>
<evidence type="ECO:0000256" key="2">
    <source>
        <dbReference type="ARBA" id="ARBA00010370"/>
    </source>
</evidence>
<comment type="cofactor">
    <cofactor evidence="1">
        <name>Zn(2+)</name>
        <dbReference type="ChEBI" id="CHEBI:29105"/>
    </cofactor>
</comment>